<dbReference type="InterPro" id="IPR004045">
    <property type="entry name" value="Glutathione_S-Trfase_N"/>
</dbReference>
<dbReference type="EC" id="2.5.1.18" evidence="2"/>
<dbReference type="Pfam" id="PF13409">
    <property type="entry name" value="GST_N_2"/>
    <property type="match status" value="1"/>
</dbReference>
<name>A0AA40EF99_9PEZI</name>
<dbReference type="Proteomes" id="UP001172159">
    <property type="component" value="Unassembled WGS sequence"/>
</dbReference>
<evidence type="ECO:0000259" key="6">
    <source>
        <dbReference type="PROSITE" id="PS50405"/>
    </source>
</evidence>
<evidence type="ECO:0000256" key="3">
    <source>
        <dbReference type="ARBA" id="ARBA00022679"/>
    </source>
</evidence>
<comment type="catalytic activity">
    <reaction evidence="4">
        <text>RX + glutathione = an S-substituted glutathione + a halide anion + H(+)</text>
        <dbReference type="Rhea" id="RHEA:16437"/>
        <dbReference type="ChEBI" id="CHEBI:15378"/>
        <dbReference type="ChEBI" id="CHEBI:16042"/>
        <dbReference type="ChEBI" id="CHEBI:17792"/>
        <dbReference type="ChEBI" id="CHEBI:57925"/>
        <dbReference type="ChEBI" id="CHEBI:90779"/>
        <dbReference type="EC" id="2.5.1.18"/>
    </reaction>
</comment>
<dbReference type="AlphaFoldDB" id="A0AA40EF99"/>
<proteinExistence type="inferred from homology"/>
<evidence type="ECO:0000259" key="5">
    <source>
        <dbReference type="PROSITE" id="PS50404"/>
    </source>
</evidence>
<dbReference type="GO" id="GO:0004364">
    <property type="term" value="F:glutathione transferase activity"/>
    <property type="evidence" value="ECO:0007669"/>
    <property type="project" value="UniProtKB-EC"/>
</dbReference>
<reference evidence="7" key="1">
    <citation type="submission" date="2023-06" db="EMBL/GenBank/DDBJ databases">
        <title>Genome-scale phylogeny and comparative genomics of the fungal order Sordariales.</title>
        <authorList>
            <consortium name="Lawrence Berkeley National Laboratory"/>
            <person name="Hensen N."/>
            <person name="Bonometti L."/>
            <person name="Westerberg I."/>
            <person name="Brannstrom I.O."/>
            <person name="Guillou S."/>
            <person name="Cros-Aarteil S."/>
            <person name="Calhoun S."/>
            <person name="Haridas S."/>
            <person name="Kuo A."/>
            <person name="Mondo S."/>
            <person name="Pangilinan J."/>
            <person name="Riley R."/>
            <person name="Labutti K."/>
            <person name="Andreopoulos B."/>
            <person name="Lipzen A."/>
            <person name="Chen C."/>
            <person name="Yanf M."/>
            <person name="Daum C."/>
            <person name="Ng V."/>
            <person name="Clum A."/>
            <person name="Steindorff A."/>
            <person name="Ohm R."/>
            <person name="Martin F."/>
            <person name="Silar P."/>
            <person name="Natvig D."/>
            <person name="Lalanne C."/>
            <person name="Gautier V."/>
            <person name="Ament-Velasquez S.L."/>
            <person name="Kruys A."/>
            <person name="Hutchinson M.I."/>
            <person name="Powell A.J."/>
            <person name="Barry K."/>
            <person name="Miller A.N."/>
            <person name="Grigoriev I.V."/>
            <person name="Debuchy R."/>
            <person name="Gladieux P."/>
            <person name="Thoren M.H."/>
            <person name="Johannesson H."/>
        </authorList>
    </citation>
    <scope>NUCLEOTIDE SEQUENCE</scope>
    <source>
        <strain evidence="7">CBS 540.89</strain>
    </source>
</reference>
<dbReference type="PROSITE" id="PS50404">
    <property type="entry name" value="GST_NTER"/>
    <property type="match status" value="1"/>
</dbReference>
<feature type="domain" description="GST N-terminal" evidence="5">
    <location>
        <begin position="1"/>
        <end position="113"/>
    </location>
</feature>
<evidence type="ECO:0000313" key="8">
    <source>
        <dbReference type="Proteomes" id="UP001172159"/>
    </source>
</evidence>
<sequence>MDTTKQNVDWSKHPEVATDRLVLYVRKALPAPTMNSLKPLMLIEALSIPHSIHLIHSLQEETWLHSVNPFKLLPAMEDVDLYTTGDGTTQRRLNIFDSSACLLYLADKYDTDRTWLGRGLTERTIVMSWVVAYAAGLGATGEWWLKMRKPPANPDGLERMIDAIKVEYDVLEKRLSEPGQRFVALHDRASIADLAYMPLANEKVAAAGGIDIAMWPRLKEWSERVAAIPAVRKAIWRNERLGLTREEIVAQGLAVGDEE</sequence>
<dbReference type="EMBL" id="JAUKTV010000004">
    <property type="protein sequence ID" value="KAK0739369.1"/>
    <property type="molecule type" value="Genomic_DNA"/>
</dbReference>
<evidence type="ECO:0000256" key="4">
    <source>
        <dbReference type="ARBA" id="ARBA00047960"/>
    </source>
</evidence>
<comment type="caution">
    <text evidence="7">The sequence shown here is derived from an EMBL/GenBank/DDBJ whole genome shotgun (WGS) entry which is preliminary data.</text>
</comment>
<dbReference type="PANTHER" id="PTHR44051:SF20">
    <property type="entry name" value="GLUTATHIONE TRANSFERASE 1 (EUROFUNG)"/>
    <property type="match status" value="1"/>
</dbReference>
<evidence type="ECO:0000256" key="1">
    <source>
        <dbReference type="ARBA" id="ARBA00007409"/>
    </source>
</evidence>
<feature type="domain" description="GST C-terminal" evidence="6">
    <location>
        <begin position="119"/>
        <end position="252"/>
    </location>
</feature>
<keyword evidence="8" id="KW-1185">Reference proteome</keyword>
<dbReference type="Gene3D" id="1.20.1050.130">
    <property type="match status" value="1"/>
</dbReference>
<dbReference type="PANTHER" id="PTHR44051">
    <property type="entry name" value="GLUTATHIONE S-TRANSFERASE-RELATED"/>
    <property type="match status" value="1"/>
</dbReference>
<dbReference type="SUPFAM" id="SSF52833">
    <property type="entry name" value="Thioredoxin-like"/>
    <property type="match status" value="1"/>
</dbReference>
<dbReference type="InterPro" id="IPR010987">
    <property type="entry name" value="Glutathione-S-Trfase_C-like"/>
</dbReference>
<accession>A0AA40EF99</accession>
<comment type="similarity">
    <text evidence="1">Belongs to the GST superfamily.</text>
</comment>
<dbReference type="SUPFAM" id="SSF47616">
    <property type="entry name" value="GST C-terminal domain-like"/>
    <property type="match status" value="1"/>
</dbReference>
<dbReference type="PROSITE" id="PS50405">
    <property type="entry name" value="GST_CTER"/>
    <property type="match status" value="1"/>
</dbReference>
<evidence type="ECO:0000313" key="7">
    <source>
        <dbReference type="EMBL" id="KAK0739369.1"/>
    </source>
</evidence>
<organism evidence="7 8">
    <name type="scientific">Apiosordaria backusii</name>
    <dbReference type="NCBI Taxonomy" id="314023"/>
    <lineage>
        <taxon>Eukaryota</taxon>
        <taxon>Fungi</taxon>
        <taxon>Dikarya</taxon>
        <taxon>Ascomycota</taxon>
        <taxon>Pezizomycotina</taxon>
        <taxon>Sordariomycetes</taxon>
        <taxon>Sordariomycetidae</taxon>
        <taxon>Sordariales</taxon>
        <taxon>Lasiosphaeriaceae</taxon>
        <taxon>Apiosordaria</taxon>
    </lineage>
</organism>
<gene>
    <name evidence="7" type="ORF">B0T21DRAFT_284386</name>
</gene>
<dbReference type="InterPro" id="IPR036249">
    <property type="entry name" value="Thioredoxin-like_sf"/>
</dbReference>
<protein>
    <recommendedName>
        <fullName evidence="2">glutathione transferase</fullName>
        <ecNumber evidence="2">2.5.1.18</ecNumber>
    </recommendedName>
</protein>
<evidence type="ECO:0000256" key="2">
    <source>
        <dbReference type="ARBA" id="ARBA00012452"/>
    </source>
</evidence>
<dbReference type="InterPro" id="IPR036282">
    <property type="entry name" value="Glutathione-S-Trfase_C_sf"/>
</dbReference>
<keyword evidence="3" id="KW-0808">Transferase</keyword>